<proteinExistence type="predicted"/>
<protein>
    <submittedName>
        <fullName evidence="2">Uncharacterized protein</fullName>
    </submittedName>
</protein>
<dbReference type="HOGENOM" id="CLU_1363381_0_0_1"/>
<name>E9GN57_DAPPU</name>
<accession>E9GN57</accession>
<feature type="region of interest" description="Disordered" evidence="1">
    <location>
        <begin position="1"/>
        <end position="22"/>
    </location>
</feature>
<dbReference type="Proteomes" id="UP000000305">
    <property type="component" value="Unassembled WGS sequence"/>
</dbReference>
<gene>
    <name evidence="2" type="ORF">DAPPUDRAFT_197746</name>
</gene>
<reference evidence="2 3" key="1">
    <citation type="journal article" date="2011" name="Science">
        <title>The ecoresponsive genome of Daphnia pulex.</title>
        <authorList>
            <person name="Colbourne J.K."/>
            <person name="Pfrender M.E."/>
            <person name="Gilbert D."/>
            <person name="Thomas W.K."/>
            <person name="Tucker A."/>
            <person name="Oakley T.H."/>
            <person name="Tokishita S."/>
            <person name="Aerts A."/>
            <person name="Arnold G.J."/>
            <person name="Basu M.K."/>
            <person name="Bauer D.J."/>
            <person name="Caceres C.E."/>
            <person name="Carmel L."/>
            <person name="Casola C."/>
            <person name="Choi J.H."/>
            <person name="Detter J.C."/>
            <person name="Dong Q."/>
            <person name="Dusheyko S."/>
            <person name="Eads B.D."/>
            <person name="Frohlich T."/>
            <person name="Geiler-Samerotte K.A."/>
            <person name="Gerlach D."/>
            <person name="Hatcher P."/>
            <person name="Jogdeo S."/>
            <person name="Krijgsveld J."/>
            <person name="Kriventseva E.V."/>
            <person name="Kultz D."/>
            <person name="Laforsch C."/>
            <person name="Lindquist E."/>
            <person name="Lopez J."/>
            <person name="Manak J.R."/>
            <person name="Muller J."/>
            <person name="Pangilinan J."/>
            <person name="Patwardhan R.P."/>
            <person name="Pitluck S."/>
            <person name="Pritham E.J."/>
            <person name="Rechtsteiner A."/>
            <person name="Rho M."/>
            <person name="Rogozin I.B."/>
            <person name="Sakarya O."/>
            <person name="Salamov A."/>
            <person name="Schaack S."/>
            <person name="Shapiro H."/>
            <person name="Shiga Y."/>
            <person name="Skalitzky C."/>
            <person name="Smith Z."/>
            <person name="Souvorov A."/>
            <person name="Sung W."/>
            <person name="Tang Z."/>
            <person name="Tsuchiya D."/>
            <person name="Tu H."/>
            <person name="Vos H."/>
            <person name="Wang M."/>
            <person name="Wolf Y.I."/>
            <person name="Yamagata H."/>
            <person name="Yamada T."/>
            <person name="Ye Y."/>
            <person name="Shaw J.R."/>
            <person name="Andrews J."/>
            <person name="Crease T.J."/>
            <person name="Tang H."/>
            <person name="Lucas S.M."/>
            <person name="Robertson H.M."/>
            <person name="Bork P."/>
            <person name="Koonin E.V."/>
            <person name="Zdobnov E.M."/>
            <person name="Grigoriev I.V."/>
            <person name="Lynch M."/>
            <person name="Boore J.L."/>
        </authorList>
    </citation>
    <scope>NUCLEOTIDE SEQUENCE [LARGE SCALE GENOMIC DNA]</scope>
</reference>
<sequence length="201" mass="22245">MLDHVEIPNSYRMPQPKRAAAEVAEKKASDIIRADDESEDVIIVESKQSNLEPQSSKEKPLIAGAAAKEKLNASKETVHIPKGSGMKHMEKMADKEETALTAKFDKAKKESEGVVAEQQSSAEESDGEEENEDEEQRKARLHKIRVEAGKKAAATRKAHAQGQGSAEEEENEDEDKRKARLHKIRVKAGEKAAATRKSHEK</sequence>
<evidence type="ECO:0000256" key="1">
    <source>
        <dbReference type="SAM" id="MobiDB-lite"/>
    </source>
</evidence>
<evidence type="ECO:0000313" key="3">
    <source>
        <dbReference type="Proteomes" id="UP000000305"/>
    </source>
</evidence>
<dbReference type="KEGG" id="dpx:DAPPUDRAFT_197746"/>
<feature type="compositionally biased region" description="Basic and acidic residues" evidence="1">
    <location>
        <begin position="87"/>
        <end position="112"/>
    </location>
</feature>
<feature type="region of interest" description="Disordered" evidence="1">
    <location>
        <begin position="73"/>
        <end position="201"/>
    </location>
</feature>
<dbReference type="AlphaFoldDB" id="E9GN57"/>
<dbReference type="InParanoid" id="E9GN57"/>
<dbReference type="OrthoDB" id="6375657at2759"/>
<evidence type="ECO:0000313" key="2">
    <source>
        <dbReference type="EMBL" id="EFX79092.1"/>
    </source>
</evidence>
<feature type="non-terminal residue" evidence="2">
    <location>
        <position position="1"/>
    </location>
</feature>
<organism evidence="2 3">
    <name type="scientific">Daphnia pulex</name>
    <name type="common">Water flea</name>
    <dbReference type="NCBI Taxonomy" id="6669"/>
    <lineage>
        <taxon>Eukaryota</taxon>
        <taxon>Metazoa</taxon>
        <taxon>Ecdysozoa</taxon>
        <taxon>Arthropoda</taxon>
        <taxon>Crustacea</taxon>
        <taxon>Branchiopoda</taxon>
        <taxon>Diplostraca</taxon>
        <taxon>Cladocera</taxon>
        <taxon>Anomopoda</taxon>
        <taxon>Daphniidae</taxon>
        <taxon>Daphnia</taxon>
    </lineage>
</organism>
<dbReference type="EMBL" id="GL732554">
    <property type="protein sequence ID" value="EFX79092.1"/>
    <property type="molecule type" value="Genomic_DNA"/>
</dbReference>
<keyword evidence="3" id="KW-1185">Reference proteome</keyword>
<feature type="compositionally biased region" description="Acidic residues" evidence="1">
    <location>
        <begin position="123"/>
        <end position="134"/>
    </location>
</feature>